<gene>
    <name evidence="8" type="primary">Primpol</name>
    <name evidence="8" type="ORF">CEXT_365861</name>
</gene>
<dbReference type="GO" id="GO:0042276">
    <property type="term" value="P:error-prone translesion synthesis"/>
    <property type="evidence" value="ECO:0007669"/>
    <property type="project" value="InterPro"/>
</dbReference>
<comment type="catalytic activity">
    <reaction evidence="5">
        <text>ssDNA + n NTP = ssDNA/pppN(pN)n-1 hybrid + (n-1) diphosphate.</text>
        <dbReference type="EC" id="2.7.7.102"/>
    </reaction>
</comment>
<keyword evidence="3" id="KW-0548">Nucleotidyltransferase</keyword>
<evidence type="ECO:0000256" key="1">
    <source>
        <dbReference type="ARBA" id="ARBA00009762"/>
    </source>
</evidence>
<evidence type="ECO:0000256" key="2">
    <source>
        <dbReference type="ARBA" id="ARBA00012417"/>
    </source>
</evidence>
<dbReference type="EC" id="2.7.7.7" evidence="2"/>
<dbReference type="AlphaFoldDB" id="A0AAV4VBS3"/>
<dbReference type="PANTHER" id="PTHR31399:SF0">
    <property type="entry name" value="DNA-DIRECTED PRIMASE_POLYMERASE PROTEIN"/>
    <property type="match status" value="1"/>
</dbReference>
<dbReference type="GO" id="GO:0031297">
    <property type="term" value="P:replication fork processing"/>
    <property type="evidence" value="ECO:0007669"/>
    <property type="project" value="TreeGrafter"/>
</dbReference>
<keyword evidence="3" id="KW-0808">Transferase</keyword>
<evidence type="ECO:0000256" key="6">
    <source>
        <dbReference type="ARBA" id="ARBA00044768"/>
    </source>
</evidence>
<dbReference type="Pfam" id="PF03121">
    <property type="entry name" value="Herpes_UL52"/>
    <property type="match status" value="1"/>
</dbReference>
<name>A0AAV4VBS3_CAEEX</name>
<evidence type="ECO:0000256" key="5">
    <source>
        <dbReference type="ARBA" id="ARBA00044677"/>
    </source>
</evidence>
<dbReference type="EMBL" id="BPLR01014275">
    <property type="protein sequence ID" value="GIY67720.1"/>
    <property type="molecule type" value="Genomic_DNA"/>
</dbReference>
<evidence type="ECO:0000313" key="8">
    <source>
        <dbReference type="EMBL" id="GIY67720.1"/>
    </source>
</evidence>
<reference evidence="8 9" key="1">
    <citation type="submission" date="2021-06" db="EMBL/GenBank/DDBJ databases">
        <title>Caerostris extrusa draft genome.</title>
        <authorList>
            <person name="Kono N."/>
            <person name="Arakawa K."/>
        </authorList>
    </citation>
    <scope>NUCLEOTIDE SEQUENCE [LARGE SCALE GENOMIC DNA]</scope>
</reference>
<comment type="caution">
    <text evidence="8">The sequence shown here is derived from an EMBL/GenBank/DDBJ whole genome shotgun (WGS) entry which is preliminary data.</text>
</comment>
<dbReference type="GO" id="GO:0005759">
    <property type="term" value="C:mitochondrial matrix"/>
    <property type="evidence" value="ECO:0007669"/>
    <property type="project" value="TreeGrafter"/>
</dbReference>
<dbReference type="GO" id="GO:0006264">
    <property type="term" value="P:mitochondrial DNA replication"/>
    <property type="evidence" value="ECO:0007669"/>
    <property type="project" value="TreeGrafter"/>
</dbReference>
<evidence type="ECO:0000256" key="3">
    <source>
        <dbReference type="ARBA" id="ARBA00022932"/>
    </source>
</evidence>
<dbReference type="GO" id="GO:0003887">
    <property type="term" value="F:DNA-directed DNA polymerase activity"/>
    <property type="evidence" value="ECO:0007669"/>
    <property type="project" value="UniProtKB-KW"/>
</dbReference>
<accession>A0AAV4VBS3</accession>
<dbReference type="GO" id="GO:0009411">
    <property type="term" value="P:response to UV"/>
    <property type="evidence" value="ECO:0007669"/>
    <property type="project" value="TreeGrafter"/>
</dbReference>
<keyword evidence="3" id="KW-0239">DNA-directed DNA polymerase</keyword>
<evidence type="ECO:0000256" key="7">
    <source>
        <dbReference type="ARBA" id="ARBA00047303"/>
    </source>
</evidence>
<dbReference type="PANTHER" id="PTHR31399">
    <property type="entry name" value="DNA-DIRECTED PRIMASE / POLYMERASE PROTEIN"/>
    <property type="match status" value="1"/>
</dbReference>
<evidence type="ECO:0000256" key="4">
    <source>
        <dbReference type="ARBA" id="ARBA00026139"/>
    </source>
</evidence>
<comment type="similarity">
    <text evidence="1">Belongs to the eukaryotic-type primase small subunit family.</text>
</comment>
<proteinExistence type="inferred from homology"/>
<keyword evidence="9" id="KW-1185">Reference proteome</keyword>
<dbReference type="GO" id="GO:0005634">
    <property type="term" value="C:nucleus"/>
    <property type="evidence" value="ECO:0007669"/>
    <property type="project" value="TreeGrafter"/>
</dbReference>
<dbReference type="EC" id="2.7.7.102" evidence="6"/>
<dbReference type="GO" id="GO:0003682">
    <property type="term" value="F:chromatin binding"/>
    <property type="evidence" value="ECO:0007669"/>
    <property type="project" value="TreeGrafter"/>
</dbReference>
<dbReference type="InterPro" id="IPR044917">
    <property type="entry name" value="PRIMPOL"/>
</dbReference>
<sequence length="196" mass="22808">MNNCAFKNNFEAGDFVSLLFSKIKKKIDGNINDQCIWPTTEELKYLFVQDKEGNSINFCDEGVYTKNRNFRLFLSTKNGNVKLLSYDIDEVPVKIPRRNISPKNKLNISGSNSKSPFPEVDVFVSSIIKDDLATGFIRKWSYLQTEEILVYEIGNYRFCNNIGRHHNSNNIMIIVDMKKKIYYQKCHDPQCRVRSI</sequence>
<dbReference type="Proteomes" id="UP001054945">
    <property type="component" value="Unassembled WGS sequence"/>
</dbReference>
<comment type="catalytic activity">
    <reaction evidence="7">
        <text>DNA(n) + a 2'-deoxyribonucleoside 5'-triphosphate = DNA(n+1) + diphosphate</text>
        <dbReference type="Rhea" id="RHEA:22508"/>
        <dbReference type="Rhea" id="RHEA-COMP:17339"/>
        <dbReference type="Rhea" id="RHEA-COMP:17340"/>
        <dbReference type="ChEBI" id="CHEBI:33019"/>
        <dbReference type="ChEBI" id="CHEBI:61560"/>
        <dbReference type="ChEBI" id="CHEBI:173112"/>
        <dbReference type="EC" id="2.7.7.7"/>
    </reaction>
    <physiologicalReaction direction="left-to-right" evidence="7">
        <dbReference type="Rhea" id="RHEA:22509"/>
    </physiologicalReaction>
</comment>
<organism evidence="8 9">
    <name type="scientific">Caerostris extrusa</name>
    <name type="common">Bark spider</name>
    <name type="synonym">Caerostris bankana</name>
    <dbReference type="NCBI Taxonomy" id="172846"/>
    <lineage>
        <taxon>Eukaryota</taxon>
        <taxon>Metazoa</taxon>
        <taxon>Ecdysozoa</taxon>
        <taxon>Arthropoda</taxon>
        <taxon>Chelicerata</taxon>
        <taxon>Arachnida</taxon>
        <taxon>Araneae</taxon>
        <taxon>Araneomorphae</taxon>
        <taxon>Entelegynae</taxon>
        <taxon>Araneoidea</taxon>
        <taxon>Araneidae</taxon>
        <taxon>Caerostris</taxon>
    </lineage>
</organism>
<evidence type="ECO:0000313" key="9">
    <source>
        <dbReference type="Proteomes" id="UP001054945"/>
    </source>
</evidence>
<protein>
    <recommendedName>
        <fullName evidence="4">DNA-directed primase/polymerase protein</fullName>
        <ecNumber evidence="6">2.7.7.102</ecNumber>
        <ecNumber evidence="2">2.7.7.7</ecNumber>
    </recommendedName>
</protein>